<dbReference type="AlphaFoldDB" id="A0A4R6QEW5"/>
<name>A0A4R6QEW5_9FIRM</name>
<protein>
    <recommendedName>
        <fullName evidence="2 3">Segregation and condensation protein A</fullName>
    </recommendedName>
</protein>
<dbReference type="PANTHER" id="PTHR33969">
    <property type="entry name" value="SEGREGATION AND CONDENSATION PROTEIN A"/>
    <property type="match status" value="1"/>
</dbReference>
<sequence length="262" mass="30931">MSYKVKLPTFEGPFDLLVYLIEDAQMSIYDIQVSTITSQYLDYIDSMNEMNFNLSSEFMLLAAELIEIKSKMMLPKSDLDSDLLKVEDPRSDLVERLLAYKRCKHYSQLLKECQEDMEGVFEKPQEDISCYLDNPDEYLSLDIKEFAKAFSLFLHKKQKIEETARHYTMVERERETMENRMAYIRTAFEREEKSGNYEISIRDLVPNARDRFDVVVTFVSVLQMMRYRYLDATQRVTYGEITVKKGKKSFDEAPMEVLTDDQ</sequence>
<keyword evidence="3" id="KW-0132">Cell division</keyword>
<keyword evidence="3" id="KW-0963">Cytoplasm</keyword>
<dbReference type="Gene3D" id="6.10.250.2410">
    <property type="match status" value="1"/>
</dbReference>
<dbReference type="EMBL" id="SNXO01000001">
    <property type="protein sequence ID" value="TDP60546.1"/>
    <property type="molecule type" value="Genomic_DNA"/>
</dbReference>
<organism evidence="4 5">
    <name type="scientific">Aminicella lysinilytica</name>
    <dbReference type="NCBI Taxonomy" id="433323"/>
    <lineage>
        <taxon>Bacteria</taxon>
        <taxon>Bacillati</taxon>
        <taxon>Bacillota</taxon>
        <taxon>Clostridia</taxon>
        <taxon>Peptostreptococcales</taxon>
        <taxon>Anaerovoracaceae</taxon>
        <taxon>Aminicella</taxon>
    </lineage>
</organism>
<dbReference type="GO" id="GO:0005737">
    <property type="term" value="C:cytoplasm"/>
    <property type="evidence" value="ECO:0007669"/>
    <property type="project" value="UniProtKB-SubCell"/>
</dbReference>
<comment type="caution">
    <text evidence="4">The sequence shown here is derived from an EMBL/GenBank/DDBJ whole genome shotgun (WGS) entry which is preliminary data.</text>
</comment>
<dbReference type="GO" id="GO:0007059">
    <property type="term" value="P:chromosome segregation"/>
    <property type="evidence" value="ECO:0007669"/>
    <property type="project" value="UniProtKB-UniRule"/>
</dbReference>
<evidence type="ECO:0000256" key="2">
    <source>
        <dbReference type="ARBA" id="ARBA00044777"/>
    </source>
</evidence>
<keyword evidence="1 3" id="KW-0159">Chromosome partition</keyword>
<comment type="similarity">
    <text evidence="3">Belongs to the ScpA family.</text>
</comment>
<evidence type="ECO:0000313" key="4">
    <source>
        <dbReference type="EMBL" id="TDP60546.1"/>
    </source>
</evidence>
<comment type="subcellular location">
    <subcellularLocation>
        <location evidence="3">Cytoplasm</location>
    </subcellularLocation>
    <text evidence="3">Associated with two foci at the outer edges of the nucleoid region in young cells, and at four foci within both cell halves in older cells.</text>
</comment>
<gene>
    <name evidence="3" type="primary">scpA</name>
    <name evidence="4" type="ORF">EV211_10160</name>
</gene>
<evidence type="ECO:0000313" key="5">
    <source>
        <dbReference type="Proteomes" id="UP000295500"/>
    </source>
</evidence>
<keyword evidence="5" id="KW-1185">Reference proteome</keyword>
<dbReference type="Pfam" id="PF02616">
    <property type="entry name" value="SMC_ScpA"/>
    <property type="match status" value="1"/>
</dbReference>
<dbReference type="HAMAP" id="MF_01805">
    <property type="entry name" value="ScpA"/>
    <property type="match status" value="1"/>
</dbReference>
<dbReference type="GO" id="GO:0051301">
    <property type="term" value="P:cell division"/>
    <property type="evidence" value="ECO:0007669"/>
    <property type="project" value="UniProtKB-KW"/>
</dbReference>
<dbReference type="PANTHER" id="PTHR33969:SF2">
    <property type="entry name" value="SEGREGATION AND CONDENSATION PROTEIN A"/>
    <property type="match status" value="1"/>
</dbReference>
<evidence type="ECO:0000256" key="1">
    <source>
        <dbReference type="ARBA" id="ARBA00022829"/>
    </source>
</evidence>
<keyword evidence="3" id="KW-0131">Cell cycle</keyword>
<dbReference type="InterPro" id="IPR003768">
    <property type="entry name" value="ScpA"/>
</dbReference>
<proteinExistence type="inferred from homology"/>
<dbReference type="RefSeq" id="WP_133527433.1">
    <property type="nucleotide sequence ID" value="NZ_SNXO01000001.1"/>
</dbReference>
<dbReference type="GO" id="GO:0006260">
    <property type="term" value="P:DNA replication"/>
    <property type="evidence" value="ECO:0007669"/>
    <property type="project" value="UniProtKB-UniRule"/>
</dbReference>
<comment type="subunit">
    <text evidence="3">Component of a cohesin-like complex composed of ScpA, ScpB and the Smc homodimer, in which ScpA and ScpB bind to the head domain of Smc. The presence of the three proteins is required for the association of the complex with DNA.</text>
</comment>
<reference evidence="4 5" key="1">
    <citation type="submission" date="2019-03" db="EMBL/GenBank/DDBJ databases">
        <title>Genomic Encyclopedia of Type Strains, Phase IV (KMG-IV): sequencing the most valuable type-strain genomes for metagenomic binning, comparative biology and taxonomic classification.</title>
        <authorList>
            <person name="Goeker M."/>
        </authorList>
    </citation>
    <scope>NUCLEOTIDE SEQUENCE [LARGE SCALE GENOMIC DNA]</scope>
    <source>
        <strain evidence="4 5">DSM 28287</strain>
    </source>
</reference>
<dbReference type="OrthoDB" id="9811016at2"/>
<dbReference type="Proteomes" id="UP000295500">
    <property type="component" value="Unassembled WGS sequence"/>
</dbReference>
<accession>A0A4R6QEW5</accession>
<comment type="function">
    <text evidence="3">Participates in chromosomal partition during cell division. May act via the formation of a condensin-like complex containing Smc and ScpB that pull DNA away from mid-cell into both cell halves.</text>
</comment>
<evidence type="ECO:0000256" key="3">
    <source>
        <dbReference type="HAMAP-Rule" id="MF_01805"/>
    </source>
</evidence>